<reference evidence="1" key="1">
    <citation type="journal article" date="2019" name="bioRxiv">
        <title>The Genome of the Zebra Mussel, Dreissena polymorpha: A Resource for Invasive Species Research.</title>
        <authorList>
            <person name="McCartney M.A."/>
            <person name="Auch B."/>
            <person name="Kono T."/>
            <person name="Mallez S."/>
            <person name="Zhang Y."/>
            <person name="Obille A."/>
            <person name="Becker A."/>
            <person name="Abrahante J.E."/>
            <person name="Garbe J."/>
            <person name="Badalamenti J.P."/>
            <person name="Herman A."/>
            <person name="Mangelson H."/>
            <person name="Liachko I."/>
            <person name="Sullivan S."/>
            <person name="Sone E.D."/>
            <person name="Koren S."/>
            <person name="Silverstein K.A.T."/>
            <person name="Beckman K.B."/>
            <person name="Gohl D.M."/>
        </authorList>
    </citation>
    <scope>NUCLEOTIDE SEQUENCE</scope>
    <source>
        <strain evidence="1">Duluth1</strain>
        <tissue evidence="1">Whole animal</tissue>
    </source>
</reference>
<dbReference type="EMBL" id="JAIWYP010000014">
    <property type="protein sequence ID" value="KAH3713748.1"/>
    <property type="molecule type" value="Genomic_DNA"/>
</dbReference>
<keyword evidence="2" id="KW-1185">Reference proteome</keyword>
<accession>A0A9D4BZA2</accession>
<protein>
    <submittedName>
        <fullName evidence="1">Uncharacterized protein</fullName>
    </submittedName>
</protein>
<dbReference type="AlphaFoldDB" id="A0A9D4BZA2"/>
<name>A0A9D4BZA2_DREPO</name>
<organism evidence="1 2">
    <name type="scientific">Dreissena polymorpha</name>
    <name type="common">Zebra mussel</name>
    <name type="synonym">Mytilus polymorpha</name>
    <dbReference type="NCBI Taxonomy" id="45954"/>
    <lineage>
        <taxon>Eukaryota</taxon>
        <taxon>Metazoa</taxon>
        <taxon>Spiralia</taxon>
        <taxon>Lophotrochozoa</taxon>
        <taxon>Mollusca</taxon>
        <taxon>Bivalvia</taxon>
        <taxon>Autobranchia</taxon>
        <taxon>Heteroconchia</taxon>
        <taxon>Euheterodonta</taxon>
        <taxon>Imparidentia</taxon>
        <taxon>Neoheterodontei</taxon>
        <taxon>Myida</taxon>
        <taxon>Dreissenoidea</taxon>
        <taxon>Dreissenidae</taxon>
        <taxon>Dreissena</taxon>
    </lineage>
</organism>
<evidence type="ECO:0000313" key="1">
    <source>
        <dbReference type="EMBL" id="KAH3713748.1"/>
    </source>
</evidence>
<sequence>MCVKLVDDVTHPEEIVRRAAAKCLADCLQCHGKQIGTTIELLLVRYEEKLEVGLSNCKKYCNALAII</sequence>
<gene>
    <name evidence="1" type="ORF">DPMN_073550</name>
</gene>
<evidence type="ECO:0000313" key="2">
    <source>
        <dbReference type="Proteomes" id="UP000828390"/>
    </source>
</evidence>
<reference evidence="1" key="2">
    <citation type="submission" date="2020-11" db="EMBL/GenBank/DDBJ databases">
        <authorList>
            <person name="McCartney M.A."/>
            <person name="Auch B."/>
            <person name="Kono T."/>
            <person name="Mallez S."/>
            <person name="Becker A."/>
            <person name="Gohl D.M."/>
            <person name="Silverstein K.A.T."/>
            <person name="Koren S."/>
            <person name="Bechman K.B."/>
            <person name="Herman A."/>
            <person name="Abrahante J.E."/>
            <person name="Garbe J."/>
        </authorList>
    </citation>
    <scope>NUCLEOTIDE SEQUENCE</scope>
    <source>
        <strain evidence="1">Duluth1</strain>
        <tissue evidence="1">Whole animal</tissue>
    </source>
</reference>
<proteinExistence type="predicted"/>
<comment type="caution">
    <text evidence="1">The sequence shown here is derived from an EMBL/GenBank/DDBJ whole genome shotgun (WGS) entry which is preliminary data.</text>
</comment>
<dbReference type="Proteomes" id="UP000828390">
    <property type="component" value="Unassembled WGS sequence"/>
</dbReference>